<evidence type="ECO:0000313" key="3">
    <source>
        <dbReference type="EMBL" id="TPQ17787.1"/>
    </source>
</evidence>
<dbReference type="AlphaFoldDB" id="A0A505D4J3"/>
<feature type="region of interest" description="Disordered" evidence="1">
    <location>
        <begin position="1"/>
        <end position="31"/>
    </location>
</feature>
<protein>
    <submittedName>
        <fullName evidence="3">Uncharacterized protein</fullName>
    </submittedName>
</protein>
<dbReference type="RefSeq" id="WP_119104524.1">
    <property type="nucleotide sequence ID" value="NZ_QXMJ01000183.1"/>
</dbReference>
<evidence type="ECO:0000256" key="1">
    <source>
        <dbReference type="SAM" id="MobiDB-lite"/>
    </source>
</evidence>
<reference evidence="3 4" key="1">
    <citation type="submission" date="2019-06" db="EMBL/GenBank/DDBJ databases">
        <title>Streptomyces sporangiiformans sp. nov., a novel actinomycete isolated from soil in Mount Song.</title>
        <authorList>
            <person name="Han L."/>
        </authorList>
    </citation>
    <scope>NUCLEOTIDE SEQUENCE [LARGE SCALE GENOMIC DNA]</scope>
    <source>
        <strain evidence="3 4">NEAU-SSA 1</strain>
    </source>
</reference>
<evidence type="ECO:0000256" key="2">
    <source>
        <dbReference type="SAM" id="Phobius"/>
    </source>
</evidence>
<feature type="transmembrane region" description="Helical" evidence="2">
    <location>
        <begin position="73"/>
        <end position="103"/>
    </location>
</feature>
<evidence type="ECO:0000313" key="4">
    <source>
        <dbReference type="Proteomes" id="UP000317378"/>
    </source>
</evidence>
<name>A0A505D4J3_9ACTN</name>
<comment type="caution">
    <text evidence="3">The sequence shown here is derived from an EMBL/GenBank/DDBJ whole genome shotgun (WGS) entry which is preliminary data.</text>
</comment>
<keyword evidence="2" id="KW-1133">Transmembrane helix</keyword>
<accession>A0A505D4J3</accession>
<keyword evidence="2" id="KW-0812">Transmembrane</keyword>
<organism evidence="3 4">
    <name type="scientific">Streptomyces sporangiiformans</name>
    <dbReference type="NCBI Taxonomy" id="2315329"/>
    <lineage>
        <taxon>Bacteria</taxon>
        <taxon>Bacillati</taxon>
        <taxon>Actinomycetota</taxon>
        <taxon>Actinomycetes</taxon>
        <taxon>Kitasatosporales</taxon>
        <taxon>Streptomycetaceae</taxon>
        <taxon>Streptomyces</taxon>
    </lineage>
</organism>
<keyword evidence="4" id="KW-1185">Reference proteome</keyword>
<gene>
    <name evidence="3" type="ORF">FGD71_034555</name>
</gene>
<proteinExistence type="predicted"/>
<dbReference type="EMBL" id="VCHX02000183">
    <property type="protein sequence ID" value="TPQ17787.1"/>
    <property type="molecule type" value="Genomic_DNA"/>
</dbReference>
<sequence>MIPTAARAEGKPPTAEEEQRRKTDEQEYAEQDTLLYIHTAHPEVPVPYFTPGDLKASAQAVTSRLPTAPTKDVLFYGGLGVLAVAGALEWPIALAIGGATMVVRGSTKGETKERQESYEEKEKEREKA</sequence>
<dbReference type="Proteomes" id="UP000317378">
    <property type="component" value="Unassembled WGS sequence"/>
</dbReference>
<keyword evidence="2" id="KW-0472">Membrane</keyword>
<dbReference type="OrthoDB" id="4213724at2"/>
<feature type="compositionally biased region" description="Basic and acidic residues" evidence="1">
    <location>
        <begin position="107"/>
        <end position="128"/>
    </location>
</feature>
<feature type="region of interest" description="Disordered" evidence="1">
    <location>
        <begin position="103"/>
        <end position="128"/>
    </location>
</feature>